<evidence type="ECO:0000313" key="1">
    <source>
        <dbReference type="EMBL" id="UFP95177.1"/>
    </source>
</evidence>
<proteinExistence type="predicted"/>
<accession>A0ABY3PNA4</accession>
<evidence type="ECO:0000313" key="2">
    <source>
        <dbReference type="Proteomes" id="UP001054846"/>
    </source>
</evidence>
<organism evidence="1 2">
    <name type="scientific">Gloeobacter morelensis MG652769</name>
    <dbReference type="NCBI Taxonomy" id="2781736"/>
    <lineage>
        <taxon>Bacteria</taxon>
        <taxon>Bacillati</taxon>
        <taxon>Cyanobacteriota</taxon>
        <taxon>Cyanophyceae</taxon>
        <taxon>Gloeobacterales</taxon>
        <taxon>Gloeobacteraceae</taxon>
        <taxon>Gloeobacter</taxon>
        <taxon>Gloeobacter morelensis</taxon>
    </lineage>
</organism>
<gene>
    <name evidence="1" type="ORF">ISF26_02685</name>
</gene>
<keyword evidence="2" id="KW-1185">Reference proteome</keyword>
<reference evidence="1 2" key="1">
    <citation type="journal article" date="2021" name="Genome Biol. Evol.">
        <title>Complete Genome Sequencing of a Novel Gloeobacter Species from a Waterfall Cave in Mexico.</title>
        <authorList>
            <person name="Saw J.H."/>
            <person name="Cardona T."/>
            <person name="Montejano G."/>
        </authorList>
    </citation>
    <scope>NUCLEOTIDE SEQUENCE [LARGE SCALE GENOMIC DNA]</scope>
    <source>
        <strain evidence="1">MG652769</strain>
    </source>
</reference>
<dbReference type="Proteomes" id="UP001054846">
    <property type="component" value="Chromosome"/>
</dbReference>
<name>A0ABY3PNA4_9CYAN</name>
<evidence type="ECO:0008006" key="3">
    <source>
        <dbReference type="Google" id="ProtNLM"/>
    </source>
</evidence>
<dbReference type="EMBL" id="CP063845">
    <property type="protein sequence ID" value="UFP95177.1"/>
    <property type="molecule type" value="Genomic_DNA"/>
</dbReference>
<sequence length="51" mass="5874">MKRQWTEQELIEQWTLLPDELTLMASLADYNRLGFAILLKLSLLGLCGHSL</sequence>
<protein>
    <recommendedName>
        <fullName evidence="3">Transposase</fullName>
    </recommendedName>
</protein>